<comment type="similarity">
    <text evidence="1">Belongs to the peptidase U62 family.</text>
</comment>
<evidence type="ECO:0000313" key="8">
    <source>
        <dbReference type="EMBL" id="GAA4470901.1"/>
    </source>
</evidence>
<evidence type="ECO:0000313" key="9">
    <source>
        <dbReference type="Proteomes" id="UP001501175"/>
    </source>
</evidence>
<dbReference type="InterPro" id="IPR045570">
    <property type="entry name" value="Metalloprtase-TldD/E_cen_dom"/>
</dbReference>
<feature type="domain" description="Metalloprotease TldD/E C-terminal" evidence="6">
    <location>
        <begin position="292"/>
        <end position="541"/>
    </location>
</feature>
<dbReference type="Pfam" id="PF19290">
    <property type="entry name" value="PmbA_TldD_2nd"/>
    <property type="match status" value="1"/>
</dbReference>
<dbReference type="Gene3D" id="3.30.2290.10">
    <property type="entry name" value="PmbA/TldD superfamily"/>
    <property type="match status" value="1"/>
</dbReference>
<dbReference type="RefSeq" id="WP_345250295.1">
    <property type="nucleotide sequence ID" value="NZ_BAABHD010000084.1"/>
</dbReference>
<dbReference type="InterPro" id="IPR036059">
    <property type="entry name" value="TldD/PmbA_sf"/>
</dbReference>
<evidence type="ECO:0000256" key="2">
    <source>
        <dbReference type="ARBA" id="ARBA00022670"/>
    </source>
</evidence>
<evidence type="ECO:0000256" key="1">
    <source>
        <dbReference type="ARBA" id="ARBA00005836"/>
    </source>
</evidence>
<dbReference type="EMBL" id="BAABHD010000084">
    <property type="protein sequence ID" value="GAA4470901.1"/>
    <property type="molecule type" value="Genomic_DNA"/>
</dbReference>
<keyword evidence="9" id="KW-1185">Reference proteome</keyword>
<accession>A0ABP8NTM8</accession>
<evidence type="ECO:0000256" key="4">
    <source>
        <dbReference type="ARBA" id="ARBA00023049"/>
    </source>
</evidence>
<evidence type="ECO:0000259" key="7">
    <source>
        <dbReference type="Pfam" id="PF19290"/>
    </source>
</evidence>
<dbReference type="InterPro" id="IPR045569">
    <property type="entry name" value="Metalloprtase-TldD/E_C"/>
</dbReference>
<name>A0ABP8NTM8_9BACT</name>
<dbReference type="Pfam" id="PF19289">
    <property type="entry name" value="PmbA_TldD_3rd"/>
    <property type="match status" value="1"/>
</dbReference>
<dbReference type="InterPro" id="IPR051463">
    <property type="entry name" value="Peptidase_U62_metallo"/>
</dbReference>
<keyword evidence="2" id="KW-0645">Protease</keyword>
<feature type="domain" description="Metalloprotease TldD/E central" evidence="7">
    <location>
        <begin position="160"/>
        <end position="249"/>
    </location>
</feature>
<dbReference type="Pfam" id="PF01523">
    <property type="entry name" value="PmbA_TldD_1st"/>
    <property type="match status" value="1"/>
</dbReference>
<gene>
    <name evidence="8" type="ORF">GCM10023189_60430</name>
</gene>
<feature type="domain" description="Metalloprotease TldD/E N-terminal" evidence="5">
    <location>
        <begin position="64"/>
        <end position="127"/>
    </location>
</feature>
<reference evidence="9" key="1">
    <citation type="journal article" date="2019" name="Int. J. Syst. Evol. Microbiol.">
        <title>The Global Catalogue of Microorganisms (GCM) 10K type strain sequencing project: providing services to taxonomists for standard genome sequencing and annotation.</title>
        <authorList>
            <consortium name="The Broad Institute Genomics Platform"/>
            <consortium name="The Broad Institute Genome Sequencing Center for Infectious Disease"/>
            <person name="Wu L."/>
            <person name="Ma J."/>
        </authorList>
    </citation>
    <scope>NUCLEOTIDE SEQUENCE [LARGE SCALE GENOMIC DNA]</scope>
    <source>
        <strain evidence="9">JCM 17927</strain>
    </source>
</reference>
<organism evidence="8 9">
    <name type="scientific">Nibrella saemangeumensis</name>
    <dbReference type="NCBI Taxonomy" id="1084526"/>
    <lineage>
        <taxon>Bacteria</taxon>
        <taxon>Pseudomonadati</taxon>
        <taxon>Bacteroidota</taxon>
        <taxon>Cytophagia</taxon>
        <taxon>Cytophagales</taxon>
        <taxon>Spirosomataceae</taxon>
        <taxon>Nibrella</taxon>
    </lineage>
</organism>
<dbReference type="PANTHER" id="PTHR30624:SF10">
    <property type="entry name" value="CONSERVED PROTEIN"/>
    <property type="match status" value="1"/>
</dbReference>
<keyword evidence="3" id="KW-0378">Hydrolase</keyword>
<dbReference type="SUPFAM" id="SSF111283">
    <property type="entry name" value="Putative modulator of DNA gyrase, PmbA/TldD"/>
    <property type="match status" value="1"/>
</dbReference>
<proteinExistence type="inferred from homology"/>
<dbReference type="InterPro" id="IPR002510">
    <property type="entry name" value="Metalloprtase-TldD/E_N"/>
</dbReference>
<dbReference type="Proteomes" id="UP001501175">
    <property type="component" value="Unassembled WGS sequence"/>
</dbReference>
<evidence type="ECO:0000256" key="3">
    <source>
        <dbReference type="ARBA" id="ARBA00022801"/>
    </source>
</evidence>
<comment type="caution">
    <text evidence="8">The sequence shown here is derived from an EMBL/GenBank/DDBJ whole genome shotgun (WGS) entry which is preliminary data.</text>
</comment>
<keyword evidence="4" id="KW-0482">Metalloprotease</keyword>
<evidence type="ECO:0000259" key="6">
    <source>
        <dbReference type="Pfam" id="PF19289"/>
    </source>
</evidence>
<protein>
    <submittedName>
        <fullName evidence="8">TldD/PmbA family protein</fullName>
    </submittedName>
</protein>
<evidence type="ECO:0000259" key="5">
    <source>
        <dbReference type="Pfam" id="PF01523"/>
    </source>
</evidence>
<dbReference type="PANTHER" id="PTHR30624">
    <property type="entry name" value="UNCHARACTERIZED PROTEIN TLDD AND PMBA"/>
    <property type="match status" value="1"/>
</dbReference>
<sequence length="547" mass="60084">MRRRDFIQLSGMGLGALMLPAIPVLGDEVSAAHLLEPGADAATKKKMADIALNAARSKGASYTDVRIGRYLQQYLFTREKQVQNVVNAESYGVGIRVIANGTWGFAATSDVSPDGIAKCAETAVAIAKANSKIQKEPVVLAPQKGVGEVSWKTPIKKNAFEIPVKDKIDLLMRVNNAALTNGAGFVTSNLFFVNEQKYFASTDGSYIDQDIHRIWPTFTVTAVDKQAGKFKTRDALSSPMGMGYEYLDGLASEKIPALNGLVGYRNAYDMVEDATLAAKQAKEKLTAKSVQPGKYDLVLDPNHLGLTIHESVGHPLELDRVLGYEANYAGTSFATLDKWKTKSFNYGSKLVNIVADKTQAHTLGNVGYDDEGVPTKEWDLIKDGILVNYQAIRDQVQIIDQNESHGCCYADSWNTIQFQRMPNVSLRPGTEKRSVADMIKGVDKGIYIIGRGSYSIDQQRYNFQFGGQLFYEIKNGEIAGMLDDVAYQSNTQEFWNSCAQLCDKDDYRTFGSFFDGKGQPSQVSAVSHGCPTTRFNGVNVINTGRKI</sequence>
<dbReference type="InterPro" id="IPR035068">
    <property type="entry name" value="TldD/PmbA_N"/>
</dbReference>